<feature type="transmembrane region" description="Helical" evidence="1">
    <location>
        <begin position="253"/>
        <end position="277"/>
    </location>
</feature>
<comment type="caution">
    <text evidence="2">The sequence shown here is derived from an EMBL/GenBank/DDBJ whole genome shotgun (WGS) entry which is preliminary data.</text>
</comment>
<keyword evidence="1" id="KW-1133">Transmembrane helix</keyword>
<dbReference type="RefSeq" id="WP_167299967.1">
    <property type="nucleotide sequence ID" value="NZ_JAASQV010000002.1"/>
</dbReference>
<accession>A0A7X5V0G6</accession>
<feature type="transmembrane region" description="Helical" evidence="1">
    <location>
        <begin position="182"/>
        <end position="201"/>
    </location>
</feature>
<protein>
    <submittedName>
        <fullName evidence="2">Uncharacterized protein</fullName>
    </submittedName>
</protein>
<feature type="transmembrane region" description="Helical" evidence="1">
    <location>
        <begin position="124"/>
        <end position="142"/>
    </location>
</feature>
<name>A0A7X5V0G6_9SPHN</name>
<evidence type="ECO:0000313" key="2">
    <source>
        <dbReference type="EMBL" id="NIJ65598.1"/>
    </source>
</evidence>
<feature type="transmembrane region" description="Helical" evidence="1">
    <location>
        <begin position="221"/>
        <end position="241"/>
    </location>
</feature>
<evidence type="ECO:0000256" key="1">
    <source>
        <dbReference type="SAM" id="Phobius"/>
    </source>
</evidence>
<keyword evidence="1" id="KW-0812">Transmembrane</keyword>
<dbReference type="AlphaFoldDB" id="A0A7X5V0G6"/>
<keyword evidence="1" id="KW-0472">Membrane</keyword>
<dbReference type="EMBL" id="JAASQV010000002">
    <property type="protein sequence ID" value="NIJ65598.1"/>
    <property type="molecule type" value="Genomic_DNA"/>
</dbReference>
<sequence>MDLIERYLGAVRWNLPSAKADDIVAELADLIAARIEDSEEALGRPLDKGEVSQILREFGHPLTVSGQYHDQQVLIGAELFPFYWFVLRIMLALFGVIEVVKIAGRVAVGSQPFFQALSHGLGDATNTLLTMGALITLIFAVIERTAWLDTYLARWKPEELEELPHLGKLRLELPPRKRWEPAFEIAFGIGFLIWWAGGFTIPFFPHDDGTVITAAPVWATLYWPVVVLVWARILLSLIGFLRPAWKPLRAALILGSTAGTLAIAAALRAAGQIVIVAGTDADKVAKIQQSLDKSLEIAVVVVVAISAWQCVKELYQLCKERR</sequence>
<organism evidence="2 3">
    <name type="scientific">Sphingomonas leidyi</name>
    <dbReference type="NCBI Taxonomy" id="68569"/>
    <lineage>
        <taxon>Bacteria</taxon>
        <taxon>Pseudomonadati</taxon>
        <taxon>Pseudomonadota</taxon>
        <taxon>Alphaproteobacteria</taxon>
        <taxon>Sphingomonadales</taxon>
        <taxon>Sphingomonadaceae</taxon>
        <taxon>Sphingomonas</taxon>
    </lineage>
</organism>
<keyword evidence="3" id="KW-1185">Reference proteome</keyword>
<dbReference type="Proteomes" id="UP000564677">
    <property type="component" value="Unassembled WGS sequence"/>
</dbReference>
<reference evidence="2 3" key="1">
    <citation type="submission" date="2020-03" db="EMBL/GenBank/DDBJ databases">
        <title>Genomic Encyclopedia of Type Strains, Phase IV (KMG-IV): sequencing the most valuable type-strain genomes for metagenomic binning, comparative biology and taxonomic classification.</title>
        <authorList>
            <person name="Goeker M."/>
        </authorList>
    </citation>
    <scope>NUCLEOTIDE SEQUENCE [LARGE SCALE GENOMIC DNA]</scope>
    <source>
        <strain evidence="2 3">DSM 4733</strain>
    </source>
</reference>
<evidence type="ECO:0000313" key="3">
    <source>
        <dbReference type="Proteomes" id="UP000564677"/>
    </source>
</evidence>
<gene>
    <name evidence="2" type="ORF">FHR20_002560</name>
</gene>
<feature type="transmembrane region" description="Helical" evidence="1">
    <location>
        <begin position="82"/>
        <end position="104"/>
    </location>
</feature>
<proteinExistence type="predicted"/>